<comment type="subcellular location">
    <subcellularLocation>
        <location evidence="1 7">Cell membrane</location>
        <topology evidence="1 7">Multi-pass membrane protein</topology>
    </subcellularLocation>
</comment>
<keyword evidence="2 7" id="KW-0813">Transport</keyword>
<evidence type="ECO:0000256" key="5">
    <source>
        <dbReference type="ARBA" id="ARBA00022989"/>
    </source>
</evidence>
<dbReference type="InterPro" id="IPR000515">
    <property type="entry name" value="MetI-like"/>
</dbReference>
<sequence length="295" mass="32151">MINAWEEVANLKLSKGSQFGLVIVALMTLVAILAETIAPYDPMQVVLKDSLQGPNYKHLMGTDLLGRDILSRIIFGARASFLIGVIATSISLLIGIMVGSVSGYYGGWVDSLVMRLTDIFSAFPYFLMAIIIMTFFEPSMISVFLVLGIVGWTNYARLVRGQVILVKVSSYVEAARSIGAKDGRIILYHVFPNILSPLIVYTTMNIAGVILAEAGLSFLGLGVQPPTPSWGIMLSEGKDFIFNAPWLIFWPGAALLFSVIGYNLLGYGLRDRLDPRSKQGGESNGSRLVNSCQRS</sequence>
<keyword evidence="6 7" id="KW-0472">Membrane</keyword>
<evidence type="ECO:0000313" key="11">
    <source>
        <dbReference type="Proteomes" id="UP000005262"/>
    </source>
</evidence>
<feature type="transmembrane region" description="Helical" evidence="7">
    <location>
        <begin position="198"/>
        <end position="224"/>
    </location>
</feature>
<dbReference type="Proteomes" id="UP000005262">
    <property type="component" value="Chromosome"/>
</dbReference>
<dbReference type="Gene3D" id="1.10.3720.10">
    <property type="entry name" value="MetI-like"/>
    <property type="match status" value="1"/>
</dbReference>
<evidence type="ECO:0000256" key="4">
    <source>
        <dbReference type="ARBA" id="ARBA00022692"/>
    </source>
</evidence>
<evidence type="ECO:0000259" key="9">
    <source>
        <dbReference type="PROSITE" id="PS50928"/>
    </source>
</evidence>
<dbReference type="Pfam" id="PF12911">
    <property type="entry name" value="OppC_N"/>
    <property type="match status" value="1"/>
</dbReference>
<dbReference type="OrthoDB" id="9797852at2"/>
<evidence type="ECO:0000256" key="8">
    <source>
        <dbReference type="SAM" id="MobiDB-lite"/>
    </source>
</evidence>
<dbReference type="InterPro" id="IPR035906">
    <property type="entry name" value="MetI-like_sf"/>
</dbReference>
<dbReference type="PROSITE" id="PS50928">
    <property type="entry name" value="ABC_TM1"/>
    <property type="match status" value="1"/>
</dbReference>
<dbReference type="AlphaFoldDB" id="J7IZQ4"/>
<keyword evidence="3" id="KW-1003">Cell membrane</keyword>
<dbReference type="InterPro" id="IPR025966">
    <property type="entry name" value="OppC_N"/>
</dbReference>
<evidence type="ECO:0000256" key="7">
    <source>
        <dbReference type="RuleBase" id="RU363032"/>
    </source>
</evidence>
<dbReference type="KEGG" id="dmi:Desmer_2640"/>
<proteinExistence type="inferred from homology"/>
<dbReference type="GO" id="GO:0005886">
    <property type="term" value="C:plasma membrane"/>
    <property type="evidence" value="ECO:0007669"/>
    <property type="project" value="UniProtKB-SubCell"/>
</dbReference>
<reference evidence="10 11" key="1">
    <citation type="journal article" date="2012" name="J. Bacteriol.">
        <title>Complete genome sequences of Desulfosporosinus orientis DSM765T, Desulfosporosinus youngiae DSM17734T, Desulfosporosinus meridiei DSM13257T, and Desulfosporosinus acidiphilus DSM22704T.</title>
        <authorList>
            <person name="Pester M."/>
            <person name="Brambilla E."/>
            <person name="Alazard D."/>
            <person name="Rattei T."/>
            <person name="Weinmaier T."/>
            <person name="Han J."/>
            <person name="Lucas S."/>
            <person name="Lapidus A."/>
            <person name="Cheng J.F."/>
            <person name="Goodwin L."/>
            <person name="Pitluck S."/>
            <person name="Peters L."/>
            <person name="Ovchinnikova G."/>
            <person name="Teshima H."/>
            <person name="Detter J.C."/>
            <person name="Han C.S."/>
            <person name="Tapia R."/>
            <person name="Land M.L."/>
            <person name="Hauser L."/>
            <person name="Kyrpides N.C."/>
            <person name="Ivanova N.N."/>
            <person name="Pagani I."/>
            <person name="Huntmann M."/>
            <person name="Wei C.L."/>
            <person name="Davenport K.W."/>
            <person name="Daligault H."/>
            <person name="Chain P.S."/>
            <person name="Chen A."/>
            <person name="Mavromatis K."/>
            <person name="Markowitz V."/>
            <person name="Szeto E."/>
            <person name="Mikhailova N."/>
            <person name="Pati A."/>
            <person name="Wagner M."/>
            <person name="Woyke T."/>
            <person name="Ollivier B."/>
            <person name="Klenk H.P."/>
            <person name="Spring S."/>
            <person name="Loy A."/>
        </authorList>
    </citation>
    <scope>NUCLEOTIDE SEQUENCE [LARGE SCALE GENOMIC DNA]</scope>
    <source>
        <strain evidence="11">ATCC BAA-275 / DSM 13257 / NCIMB 13706 / S10</strain>
    </source>
</reference>
<feature type="transmembrane region" description="Helical" evidence="7">
    <location>
        <begin position="244"/>
        <end position="269"/>
    </location>
</feature>
<keyword evidence="5 7" id="KW-1133">Transmembrane helix</keyword>
<evidence type="ECO:0000256" key="1">
    <source>
        <dbReference type="ARBA" id="ARBA00004651"/>
    </source>
</evidence>
<comment type="similarity">
    <text evidence="7">Belongs to the binding-protein-dependent transport system permease family.</text>
</comment>
<feature type="transmembrane region" description="Helical" evidence="7">
    <location>
        <begin position="125"/>
        <end position="150"/>
    </location>
</feature>
<feature type="compositionally biased region" description="Polar residues" evidence="8">
    <location>
        <begin position="280"/>
        <end position="295"/>
    </location>
</feature>
<dbReference type="HOGENOM" id="CLU_028518_1_1_9"/>
<protein>
    <submittedName>
        <fullName evidence="10">ABC-type dipeptide/oligopeptide/nickel transport system, permease component</fullName>
    </submittedName>
</protein>
<feature type="transmembrane region" description="Helical" evidence="7">
    <location>
        <begin position="81"/>
        <end position="105"/>
    </location>
</feature>
<evidence type="ECO:0000256" key="2">
    <source>
        <dbReference type="ARBA" id="ARBA00022448"/>
    </source>
</evidence>
<evidence type="ECO:0000313" key="10">
    <source>
        <dbReference type="EMBL" id="AFQ44553.1"/>
    </source>
</evidence>
<keyword evidence="11" id="KW-1185">Reference proteome</keyword>
<dbReference type="GO" id="GO:0055085">
    <property type="term" value="P:transmembrane transport"/>
    <property type="evidence" value="ECO:0007669"/>
    <property type="project" value="InterPro"/>
</dbReference>
<organism evidence="10 11">
    <name type="scientific">Desulfosporosinus meridiei (strain ATCC BAA-275 / DSM 13257 / KCTC 12902 / NCIMB 13706 / S10)</name>
    <dbReference type="NCBI Taxonomy" id="768704"/>
    <lineage>
        <taxon>Bacteria</taxon>
        <taxon>Bacillati</taxon>
        <taxon>Bacillota</taxon>
        <taxon>Clostridia</taxon>
        <taxon>Eubacteriales</taxon>
        <taxon>Desulfitobacteriaceae</taxon>
        <taxon>Desulfosporosinus</taxon>
    </lineage>
</organism>
<dbReference type="InterPro" id="IPR050366">
    <property type="entry name" value="BP-dependent_transpt_permease"/>
</dbReference>
<dbReference type="EMBL" id="CP003629">
    <property type="protein sequence ID" value="AFQ44553.1"/>
    <property type="molecule type" value="Genomic_DNA"/>
</dbReference>
<keyword evidence="4 7" id="KW-0812">Transmembrane</keyword>
<dbReference type="STRING" id="768704.Desmer_2640"/>
<feature type="domain" description="ABC transmembrane type-1" evidence="9">
    <location>
        <begin position="77"/>
        <end position="266"/>
    </location>
</feature>
<dbReference type="PANTHER" id="PTHR43386">
    <property type="entry name" value="OLIGOPEPTIDE TRANSPORT SYSTEM PERMEASE PROTEIN APPC"/>
    <property type="match status" value="1"/>
</dbReference>
<accession>J7IZQ4</accession>
<evidence type="ECO:0000256" key="3">
    <source>
        <dbReference type="ARBA" id="ARBA00022475"/>
    </source>
</evidence>
<gene>
    <name evidence="10" type="ordered locus">Desmer_2640</name>
</gene>
<dbReference type="eggNOG" id="COG1173">
    <property type="taxonomic scope" value="Bacteria"/>
</dbReference>
<reference evidence="11" key="2">
    <citation type="submission" date="2012-08" db="EMBL/GenBank/DDBJ databases">
        <title>Finished genome of Desulfosporosinus meridiei DSM 13257.</title>
        <authorList>
            <person name="Huntemann M."/>
            <person name="Wei C.-L."/>
            <person name="Han J."/>
            <person name="Detter J.C."/>
            <person name="Han C."/>
            <person name="Davenport K."/>
            <person name="Daligault H."/>
            <person name="Erkkila T."/>
            <person name="Gu W."/>
            <person name="Munk A.C.C."/>
            <person name="Teshima H."/>
            <person name="Xu Y."/>
            <person name="Chain P."/>
            <person name="Tapia R."/>
            <person name="Chen A."/>
            <person name="Krypides N."/>
            <person name="Mavromatis K."/>
            <person name="Markowitz V."/>
            <person name="Szeto E."/>
            <person name="Ivanova N."/>
            <person name="Mikhailova N."/>
            <person name="Ovchinnikova G."/>
            <person name="Pagani I."/>
            <person name="Pati A."/>
            <person name="Goodwin L."/>
            <person name="Peters L."/>
            <person name="Pitluck S."/>
            <person name="Woyke T."/>
            <person name="Pester M."/>
            <person name="Spring S."/>
            <person name="Ollivier B."/>
            <person name="Rattei T."/>
            <person name="Klenk H.-P."/>
            <person name="Wagner M."/>
            <person name="Loy A."/>
        </authorList>
    </citation>
    <scope>NUCLEOTIDE SEQUENCE [LARGE SCALE GENOMIC DNA]</scope>
    <source>
        <strain evidence="11">ATCC BAA-275 / DSM 13257 / NCIMB 13706 / S10</strain>
    </source>
</reference>
<feature type="transmembrane region" description="Helical" evidence="7">
    <location>
        <begin position="19"/>
        <end position="38"/>
    </location>
</feature>
<name>J7IZQ4_DESMD</name>
<dbReference type="CDD" id="cd06261">
    <property type="entry name" value="TM_PBP2"/>
    <property type="match status" value="1"/>
</dbReference>
<evidence type="ECO:0000256" key="6">
    <source>
        <dbReference type="ARBA" id="ARBA00023136"/>
    </source>
</evidence>
<feature type="region of interest" description="Disordered" evidence="8">
    <location>
        <begin position="276"/>
        <end position="295"/>
    </location>
</feature>
<dbReference type="SUPFAM" id="SSF161098">
    <property type="entry name" value="MetI-like"/>
    <property type="match status" value="1"/>
</dbReference>
<dbReference type="PANTHER" id="PTHR43386:SF1">
    <property type="entry name" value="D,D-DIPEPTIDE TRANSPORT SYSTEM PERMEASE PROTEIN DDPC-RELATED"/>
    <property type="match status" value="1"/>
</dbReference>
<dbReference type="Pfam" id="PF00528">
    <property type="entry name" value="BPD_transp_1"/>
    <property type="match status" value="1"/>
</dbReference>